<dbReference type="Pfam" id="PF01541">
    <property type="entry name" value="GIY-YIG"/>
    <property type="match status" value="1"/>
</dbReference>
<gene>
    <name evidence="1" type="ORF">TUM10695_00106</name>
</gene>
<dbReference type="RefSeq" id="WP_022649929.1">
    <property type="nucleotide sequence ID" value="NZ_AP018351.1"/>
</dbReference>
<protein>
    <submittedName>
        <fullName evidence="1">Uncharacterized protein</fullName>
    </submittedName>
</protein>
<name>A0A286NYL3_9ENTR</name>
<dbReference type="InterPro" id="IPR035901">
    <property type="entry name" value="GIY-YIG_endonuc_sf"/>
</dbReference>
<dbReference type="CDD" id="cd10446">
    <property type="entry name" value="GIY-YIG_unchar_1"/>
    <property type="match status" value="1"/>
</dbReference>
<evidence type="ECO:0000313" key="1">
    <source>
        <dbReference type="EMBL" id="BBA25808.1"/>
    </source>
</evidence>
<reference evidence="1" key="1">
    <citation type="journal article" date="2018" name="Antimicrob. Agents Chemother.">
        <title>Molecular Characterization of IMP-1-Producing Enterobacter cloacae Complex Isolates in Tokyo.</title>
        <authorList>
            <person name="Aoki K."/>
            <person name="Harada S."/>
            <person name="Yahara K."/>
            <person name="Ishii Y."/>
            <person name="Motooka D."/>
            <person name="Nakamura S."/>
            <person name="Akeda Y."/>
            <person name="Iida T."/>
            <person name="Tomono K."/>
            <person name="Iwata S."/>
            <person name="Moriya K."/>
            <person name="Tateda K."/>
        </authorList>
    </citation>
    <scope>NUCLEOTIDE SEQUENCE</scope>
    <source>
        <strain evidence="1">TUM10695</strain>
        <plasmid evidence="1">pMTY10695_IncFIB</plasmid>
    </source>
</reference>
<dbReference type="SUPFAM" id="SSF82771">
    <property type="entry name" value="GIY-YIG endonuclease"/>
    <property type="match status" value="1"/>
</dbReference>
<proteinExistence type="predicted"/>
<dbReference type="Gene3D" id="3.40.1440.10">
    <property type="entry name" value="GIY-YIG endonuclease"/>
    <property type="match status" value="1"/>
</dbReference>
<keyword evidence="1" id="KW-0614">Plasmid</keyword>
<dbReference type="AlphaFoldDB" id="A0A286NYL3"/>
<dbReference type="InterPro" id="IPR000305">
    <property type="entry name" value="GIY-YIG_endonuc"/>
</dbReference>
<geneLocation type="plasmid" evidence="1">
    <name>pMTY10695_IncFIB</name>
</geneLocation>
<dbReference type="PROSITE" id="PS50164">
    <property type="entry name" value="GIY_YIG"/>
    <property type="match status" value="1"/>
</dbReference>
<sequence length="278" mass="32043">MELFQYLQSRYPPLTPQNCKIHLASTNEYKENPITEFVNKTFDSWQCLQKHKSFDRTYVVSLIQTEDKERFLYAGTYIKKGCSLTASHYVPGRNETYNLYQLTPVTELDEYRGRMYVRTARPRNFILKGETLAGTMQIVEISPVCLSFGEFPGYKNVVLDRVSLGAIIRQELKSWKTALSIVKGIYLLTDVDGEKLYVGQANGKDGIWGRWKTYFTTGHGGNAGLIEAFGTCDEERLKNVTFSILEIMDNNSDKHEINRREKHWKSILLSRSIGHNRN</sequence>
<dbReference type="EMBL" id="AP018351">
    <property type="protein sequence ID" value="BBA25808.1"/>
    <property type="molecule type" value="Genomic_DNA"/>
</dbReference>
<organism evidence="1">
    <name type="scientific">Enterobacter hormaechei</name>
    <dbReference type="NCBI Taxonomy" id="158836"/>
    <lineage>
        <taxon>Bacteria</taxon>
        <taxon>Pseudomonadati</taxon>
        <taxon>Pseudomonadota</taxon>
        <taxon>Gammaproteobacteria</taxon>
        <taxon>Enterobacterales</taxon>
        <taxon>Enterobacteriaceae</taxon>
        <taxon>Enterobacter</taxon>
        <taxon>Enterobacter cloacae complex</taxon>
    </lineage>
</organism>
<accession>A0A286NYL3</accession>